<name>A0A327ZL67_9ACTN</name>
<dbReference type="Proteomes" id="UP000249341">
    <property type="component" value="Unassembled WGS sequence"/>
</dbReference>
<feature type="compositionally biased region" description="Basic and acidic residues" evidence="1">
    <location>
        <begin position="196"/>
        <end position="208"/>
    </location>
</feature>
<reference evidence="3 4" key="1">
    <citation type="submission" date="2018-06" db="EMBL/GenBank/DDBJ databases">
        <title>Genomic Encyclopedia of Type Strains, Phase III (KMG-III): the genomes of soil and plant-associated and newly described type strains.</title>
        <authorList>
            <person name="Whitman W."/>
        </authorList>
    </citation>
    <scope>NUCLEOTIDE SEQUENCE [LARGE SCALE GENOMIC DNA]</scope>
    <source>
        <strain evidence="3 4">CGMCC 4.7090</strain>
    </source>
</reference>
<evidence type="ECO:0008006" key="5">
    <source>
        <dbReference type="Google" id="ProtNLM"/>
    </source>
</evidence>
<evidence type="ECO:0000313" key="3">
    <source>
        <dbReference type="EMBL" id="RAK43532.1"/>
    </source>
</evidence>
<evidence type="ECO:0000256" key="1">
    <source>
        <dbReference type="SAM" id="MobiDB-lite"/>
    </source>
</evidence>
<evidence type="ECO:0000256" key="2">
    <source>
        <dbReference type="SAM" id="SignalP"/>
    </source>
</evidence>
<feature type="chain" id="PRO_5039055957" description="Secreted protein" evidence="2">
    <location>
        <begin position="32"/>
        <end position="227"/>
    </location>
</feature>
<feature type="region of interest" description="Disordered" evidence="1">
    <location>
        <begin position="167"/>
        <end position="213"/>
    </location>
</feature>
<keyword evidence="4" id="KW-1185">Reference proteome</keyword>
<feature type="region of interest" description="Disordered" evidence="1">
    <location>
        <begin position="60"/>
        <end position="96"/>
    </location>
</feature>
<feature type="compositionally biased region" description="Low complexity" evidence="1">
    <location>
        <begin position="63"/>
        <end position="77"/>
    </location>
</feature>
<dbReference type="EMBL" id="QLMJ01000001">
    <property type="protein sequence ID" value="RAK43532.1"/>
    <property type="molecule type" value="Genomic_DNA"/>
</dbReference>
<feature type="compositionally biased region" description="Basic and acidic residues" evidence="1">
    <location>
        <begin position="79"/>
        <end position="90"/>
    </location>
</feature>
<evidence type="ECO:0000313" key="4">
    <source>
        <dbReference type="Proteomes" id="UP000249341"/>
    </source>
</evidence>
<sequence>MLHGGVPVLRGGVPCCAAVVPCCAAVVPCCAAVVRAARRGACCAAGCVLRGRVRAAAPPTGWASAGTAPRRPPATALRRIRDGRRDADRRSVRRVPRPGRLSLTAASCTWRRPWRSAGSGGLSLRAAGCTWRRPWRSAEWWLSSRAAGCTWRRPWRSAESRWLATGLCSGSRSPSPHDHKDKPIAPGSRLRSLFRLPRDHKDKPDRNGSRLWSRFRPVGGREHKLAP</sequence>
<accession>A0A327ZL67</accession>
<comment type="caution">
    <text evidence="3">The sequence shown here is derived from an EMBL/GenBank/DDBJ whole genome shotgun (WGS) entry which is preliminary data.</text>
</comment>
<protein>
    <recommendedName>
        <fullName evidence="5">Secreted protein</fullName>
    </recommendedName>
</protein>
<organism evidence="3 4">
    <name type="scientific">Actinoplanes lutulentus</name>
    <dbReference type="NCBI Taxonomy" id="1287878"/>
    <lineage>
        <taxon>Bacteria</taxon>
        <taxon>Bacillati</taxon>
        <taxon>Actinomycetota</taxon>
        <taxon>Actinomycetes</taxon>
        <taxon>Micromonosporales</taxon>
        <taxon>Micromonosporaceae</taxon>
        <taxon>Actinoplanes</taxon>
    </lineage>
</organism>
<dbReference type="AlphaFoldDB" id="A0A327ZL67"/>
<gene>
    <name evidence="3" type="ORF">B0I29_101663</name>
</gene>
<feature type="signal peptide" evidence="2">
    <location>
        <begin position="1"/>
        <end position="31"/>
    </location>
</feature>
<keyword evidence="2" id="KW-0732">Signal</keyword>
<proteinExistence type="predicted"/>